<gene>
    <name evidence="2" type="ORF">DEM34_18795</name>
</gene>
<evidence type="ECO:0000259" key="1">
    <source>
        <dbReference type="SMART" id="SM00953"/>
    </source>
</evidence>
<name>A0A2U2MVY4_9GAMM</name>
<accession>A0A2U2MVY4</accession>
<dbReference type="InterPro" id="IPR014914">
    <property type="entry name" value="RES_dom"/>
</dbReference>
<dbReference type="EMBL" id="QFFI01000058">
    <property type="protein sequence ID" value="PWG60982.1"/>
    <property type="molecule type" value="Genomic_DNA"/>
</dbReference>
<sequence length="482" mass="53801">MTNVCADCIGESFLRAQIIQDGHVARCDLCQSEANPTIELEELAELVHSALDEHFYMTSPDPEGIDYLAAKYGHWEQPGEPVTYAIMNLIASSEELAEAVRDYLSDRYDPSGKDAMIDPCPYAIDSQYEERPIDTYEFQESWASFRREILSRSRFFNPVAKSALEHLFRGIAQLVTYSGDPVVHVLGADDSIFRARLAKSSEALEDILKSAPRSLGSPPGRYASAGRMNAEGISVFYGATDVNTCIAEMRAPVGSYVVSGRFFPLRELRLLDLTRLRQVFLQGSLFDPEHTESLSRVHFLKRLEAELSQPVMPGLESRDYLPTQVVAEYLGTHPDMKLDGVMFASSQIAVEEGKGSDTGEEQQGRNVVLFPHARGLERYDIPTGTKIEVHRHLGDPDDPDHSIWIWERVPPSSEQGENASAIDRGFVLSPLVHPPKSSEDEVDVSIGLDLGSIEVRRIEGVSYQTFSFHVSRHRSESNDSDF</sequence>
<dbReference type="AlphaFoldDB" id="A0A2U2MVY4"/>
<reference evidence="2 3" key="1">
    <citation type="submission" date="2018-05" db="EMBL/GenBank/DDBJ databases">
        <title>Spiribacter halobius sp. nov., a moderately halophilic bacterium isolated from marine solar saltern.</title>
        <authorList>
            <person name="Zheng W.-S."/>
            <person name="Lu D.-C."/>
            <person name="Du Z.-J."/>
        </authorList>
    </citation>
    <scope>NUCLEOTIDE SEQUENCE [LARGE SCALE GENOMIC DNA]</scope>
    <source>
        <strain evidence="2 3">E85</strain>
    </source>
</reference>
<evidence type="ECO:0000313" key="3">
    <source>
        <dbReference type="Proteomes" id="UP000245474"/>
    </source>
</evidence>
<dbReference type="SMART" id="SM00953">
    <property type="entry name" value="RES"/>
    <property type="match status" value="1"/>
</dbReference>
<feature type="domain" description="RES" evidence="1">
    <location>
        <begin position="211"/>
        <end position="383"/>
    </location>
</feature>
<dbReference type="Proteomes" id="UP000245474">
    <property type="component" value="Unassembled WGS sequence"/>
</dbReference>
<organism evidence="2 3">
    <name type="scientific">Sediminicurvatus halobius</name>
    <dbReference type="NCBI Taxonomy" id="2182432"/>
    <lineage>
        <taxon>Bacteria</taxon>
        <taxon>Pseudomonadati</taxon>
        <taxon>Pseudomonadota</taxon>
        <taxon>Gammaproteobacteria</taxon>
        <taxon>Chromatiales</taxon>
        <taxon>Ectothiorhodospiraceae</taxon>
        <taxon>Sediminicurvatus</taxon>
    </lineage>
</organism>
<dbReference type="Pfam" id="PF08808">
    <property type="entry name" value="RES"/>
    <property type="match status" value="1"/>
</dbReference>
<comment type="caution">
    <text evidence="2">The sequence shown here is derived from an EMBL/GenBank/DDBJ whole genome shotgun (WGS) entry which is preliminary data.</text>
</comment>
<protein>
    <recommendedName>
        <fullName evidence="1">RES domain-containing protein</fullName>
    </recommendedName>
</protein>
<evidence type="ECO:0000313" key="2">
    <source>
        <dbReference type="EMBL" id="PWG60982.1"/>
    </source>
</evidence>
<proteinExistence type="predicted"/>
<keyword evidence="3" id="KW-1185">Reference proteome</keyword>